<evidence type="ECO:0000256" key="1">
    <source>
        <dbReference type="SAM" id="SignalP"/>
    </source>
</evidence>
<proteinExistence type="predicted"/>
<dbReference type="Proteomes" id="UP000230750">
    <property type="component" value="Unassembled WGS sequence"/>
</dbReference>
<keyword evidence="3" id="KW-1185">Reference proteome</keyword>
<feature type="signal peptide" evidence="1">
    <location>
        <begin position="1"/>
        <end position="17"/>
    </location>
</feature>
<sequence>MMSILLLFLMAFPITNGLPASPGITHIYRVDSQDASSTNKDQPMPCEFIISSPWMGHFNFSFTPNPPILGGFVKLVANVVPLKDIWLIRASGNGTLHGSEVTFRYDRTFCDFSSTYYWCPAKKGETIKLHVQTLLPTVSLLSFIHIEYNEKLIENNIDHLSRFTEHIHFEKTYKFDYFPKGTYSIALEMFIQDDEKILTLVVNNCTLN</sequence>
<comment type="caution">
    <text evidence="2">The sequence shown here is derived from an EMBL/GenBank/DDBJ whole genome shotgun (WGS) entry which is preliminary data.</text>
</comment>
<dbReference type="Gene3D" id="2.60.40.770">
    <property type="match status" value="1"/>
</dbReference>
<protein>
    <recommendedName>
        <fullName evidence="4">MD-2-related lipid-recognition domain-containing protein</fullName>
    </recommendedName>
</protein>
<evidence type="ECO:0008006" key="4">
    <source>
        <dbReference type="Google" id="ProtNLM"/>
    </source>
</evidence>
<gene>
    <name evidence="2" type="ORF">BSL78_19626</name>
</gene>
<dbReference type="AlphaFoldDB" id="A0A2G8K688"/>
<evidence type="ECO:0000313" key="2">
    <source>
        <dbReference type="EMBL" id="PIK43528.1"/>
    </source>
</evidence>
<name>A0A2G8K688_STIJA</name>
<keyword evidence="1" id="KW-0732">Signal</keyword>
<reference evidence="2 3" key="1">
    <citation type="journal article" date="2017" name="PLoS Biol.">
        <title>The sea cucumber genome provides insights into morphological evolution and visceral regeneration.</title>
        <authorList>
            <person name="Zhang X."/>
            <person name="Sun L."/>
            <person name="Yuan J."/>
            <person name="Sun Y."/>
            <person name="Gao Y."/>
            <person name="Zhang L."/>
            <person name="Li S."/>
            <person name="Dai H."/>
            <person name="Hamel J.F."/>
            <person name="Liu C."/>
            <person name="Yu Y."/>
            <person name="Liu S."/>
            <person name="Lin W."/>
            <person name="Guo K."/>
            <person name="Jin S."/>
            <person name="Xu P."/>
            <person name="Storey K.B."/>
            <person name="Huan P."/>
            <person name="Zhang T."/>
            <person name="Zhou Y."/>
            <person name="Zhang J."/>
            <person name="Lin C."/>
            <person name="Li X."/>
            <person name="Xing L."/>
            <person name="Huo D."/>
            <person name="Sun M."/>
            <person name="Wang L."/>
            <person name="Mercier A."/>
            <person name="Li F."/>
            <person name="Yang H."/>
            <person name="Xiang J."/>
        </authorList>
    </citation>
    <scope>NUCLEOTIDE SEQUENCE [LARGE SCALE GENOMIC DNA]</scope>
    <source>
        <strain evidence="2">Shaxun</strain>
        <tissue evidence="2">Muscle</tissue>
    </source>
</reference>
<dbReference type="EMBL" id="MRZV01000843">
    <property type="protein sequence ID" value="PIK43528.1"/>
    <property type="molecule type" value="Genomic_DNA"/>
</dbReference>
<evidence type="ECO:0000313" key="3">
    <source>
        <dbReference type="Proteomes" id="UP000230750"/>
    </source>
</evidence>
<accession>A0A2G8K688</accession>
<organism evidence="2 3">
    <name type="scientific">Stichopus japonicus</name>
    <name type="common">Sea cucumber</name>
    <dbReference type="NCBI Taxonomy" id="307972"/>
    <lineage>
        <taxon>Eukaryota</taxon>
        <taxon>Metazoa</taxon>
        <taxon>Echinodermata</taxon>
        <taxon>Eleutherozoa</taxon>
        <taxon>Echinozoa</taxon>
        <taxon>Holothuroidea</taxon>
        <taxon>Aspidochirotacea</taxon>
        <taxon>Aspidochirotida</taxon>
        <taxon>Stichopodidae</taxon>
        <taxon>Apostichopus</taxon>
    </lineage>
</organism>
<feature type="chain" id="PRO_5013694757" description="MD-2-related lipid-recognition domain-containing protein" evidence="1">
    <location>
        <begin position="18"/>
        <end position="208"/>
    </location>
</feature>